<dbReference type="Pfam" id="PF08402">
    <property type="entry name" value="TOBE_2"/>
    <property type="match status" value="1"/>
</dbReference>
<dbReference type="GO" id="GO:0005524">
    <property type="term" value="F:ATP binding"/>
    <property type="evidence" value="ECO:0007669"/>
    <property type="project" value="UniProtKB-KW"/>
</dbReference>
<dbReference type="Gene3D" id="3.40.50.300">
    <property type="entry name" value="P-loop containing nucleotide triphosphate hydrolases"/>
    <property type="match status" value="1"/>
</dbReference>
<dbReference type="Gene3D" id="2.40.50.100">
    <property type="match status" value="1"/>
</dbReference>
<evidence type="ECO:0000256" key="2">
    <source>
        <dbReference type="ARBA" id="ARBA00022741"/>
    </source>
</evidence>
<proteinExistence type="predicted"/>
<accession>A0ABQ6M122</accession>
<dbReference type="PROSITE" id="PS00211">
    <property type="entry name" value="ABC_TRANSPORTER_1"/>
    <property type="match status" value="1"/>
</dbReference>
<dbReference type="SMART" id="SM00382">
    <property type="entry name" value="AAA"/>
    <property type="match status" value="1"/>
</dbReference>
<reference evidence="5 6" key="1">
    <citation type="submission" date="2023-04" db="EMBL/GenBank/DDBJ databases">
        <title>Marinobulbifer ophiurae gen. nov., sp. Nov., isolate from tissue of brittle star Ophioplocus japonicus.</title>
        <authorList>
            <person name="Kawano K."/>
            <person name="Sawayama S."/>
            <person name="Nakagawa S."/>
        </authorList>
    </citation>
    <scope>NUCLEOTIDE SEQUENCE [LARGE SCALE GENOMIC DNA]</scope>
    <source>
        <strain evidence="5 6">NKW57</strain>
    </source>
</reference>
<protein>
    <submittedName>
        <fullName evidence="5">Sn-glycerol-3-phosphate ABC transporter ATP-binding protein UgpC</fullName>
    </submittedName>
</protein>
<dbReference type="Gene3D" id="2.40.50.140">
    <property type="entry name" value="Nucleic acid-binding proteins"/>
    <property type="match status" value="1"/>
</dbReference>
<dbReference type="CDD" id="cd03301">
    <property type="entry name" value="ABC_MalK_N"/>
    <property type="match status" value="1"/>
</dbReference>
<dbReference type="PROSITE" id="PS50893">
    <property type="entry name" value="ABC_TRANSPORTER_2"/>
    <property type="match status" value="1"/>
</dbReference>
<dbReference type="InterPro" id="IPR012340">
    <property type="entry name" value="NA-bd_OB-fold"/>
</dbReference>
<evidence type="ECO:0000259" key="4">
    <source>
        <dbReference type="PROSITE" id="PS50893"/>
    </source>
</evidence>
<gene>
    <name evidence="5" type="primary">ugpC</name>
    <name evidence="5" type="ORF">MNKW57_23810</name>
</gene>
<dbReference type="InterPro" id="IPR003439">
    <property type="entry name" value="ABC_transporter-like_ATP-bd"/>
</dbReference>
<comment type="caution">
    <text evidence="5">The sequence shown here is derived from an EMBL/GenBank/DDBJ whole genome shotgun (WGS) entry which is preliminary data.</text>
</comment>
<name>A0ABQ6M122_9GAMM</name>
<dbReference type="SUPFAM" id="SSF50331">
    <property type="entry name" value="MOP-like"/>
    <property type="match status" value="1"/>
</dbReference>
<dbReference type="NCBIfam" id="NF008653">
    <property type="entry name" value="PRK11650.1"/>
    <property type="match status" value="1"/>
</dbReference>
<dbReference type="InterPro" id="IPR015855">
    <property type="entry name" value="ABC_transpr_MalK-like"/>
</dbReference>
<dbReference type="InterPro" id="IPR017871">
    <property type="entry name" value="ABC_transporter-like_CS"/>
</dbReference>
<evidence type="ECO:0000256" key="3">
    <source>
        <dbReference type="ARBA" id="ARBA00022840"/>
    </source>
</evidence>
<dbReference type="InterPro" id="IPR013611">
    <property type="entry name" value="Transp-assoc_OB_typ2"/>
</dbReference>
<dbReference type="InterPro" id="IPR003593">
    <property type="entry name" value="AAA+_ATPase"/>
</dbReference>
<dbReference type="Proteomes" id="UP001224392">
    <property type="component" value="Unassembled WGS sequence"/>
</dbReference>
<feature type="domain" description="ABC transporter" evidence="4">
    <location>
        <begin position="4"/>
        <end position="235"/>
    </location>
</feature>
<evidence type="ECO:0000256" key="1">
    <source>
        <dbReference type="ARBA" id="ARBA00022448"/>
    </source>
</evidence>
<dbReference type="Pfam" id="PF00005">
    <property type="entry name" value="ABC_tran"/>
    <property type="match status" value="1"/>
</dbReference>
<dbReference type="PANTHER" id="PTHR43875:SF1">
    <property type="entry name" value="OSMOPROTECTIVE COMPOUNDS UPTAKE ATP-BINDING PROTEIN GGTA"/>
    <property type="match status" value="1"/>
</dbReference>
<dbReference type="InterPro" id="IPR047641">
    <property type="entry name" value="ABC_transpr_MalK/UgpC-like"/>
</dbReference>
<evidence type="ECO:0000313" key="6">
    <source>
        <dbReference type="Proteomes" id="UP001224392"/>
    </source>
</evidence>
<organism evidence="5 6">
    <name type="scientific">Biformimicrobium ophioploci</name>
    <dbReference type="NCBI Taxonomy" id="3036711"/>
    <lineage>
        <taxon>Bacteria</taxon>
        <taxon>Pseudomonadati</taxon>
        <taxon>Pseudomonadota</taxon>
        <taxon>Gammaproteobacteria</taxon>
        <taxon>Cellvibrionales</taxon>
        <taxon>Microbulbiferaceae</taxon>
        <taxon>Biformimicrobium</taxon>
    </lineage>
</organism>
<dbReference type="InterPro" id="IPR008995">
    <property type="entry name" value="Mo/tungstate-bd_C_term_dom"/>
</dbReference>
<dbReference type="PANTHER" id="PTHR43875">
    <property type="entry name" value="MALTODEXTRIN IMPORT ATP-BINDING PROTEIN MSMX"/>
    <property type="match status" value="1"/>
</dbReference>
<dbReference type="SUPFAM" id="SSF52540">
    <property type="entry name" value="P-loop containing nucleoside triphosphate hydrolases"/>
    <property type="match status" value="1"/>
</dbReference>
<keyword evidence="2" id="KW-0547">Nucleotide-binding</keyword>
<sequence>MASISLKKIVKQYGQQAATIPGLDLEIRDGEFMVLVGPSGCGKSTTLRMIAGLESVSDGELRIGERLVNDVAAGERNIAMVFQSYALYPHMTVFENMAFGLRVRKTPDAKVREQVEATARALGLEPLLQRKPGELSGGQRQRVALGRALVRNPDVFLFDEPLSNLDAELRTQMRAEIARLHRTQGTTSVYVTHDQVEAMTLGDRIAIMNGGRLMQVGTPAELYSAPDNTFVAQFMGSPPMNIFSGQRDGTRLRTAFFEIELPTATAAALPTELQVGLRPECLSTTGTAATLNGRVEMIECLGHEGLAYLAAGDTQLRAKLAMEQLPQTGTDAVLRFNPADLYFFDTNGERIAATSVEPAGTALETAGA</sequence>
<keyword evidence="1" id="KW-0813">Transport</keyword>
<evidence type="ECO:0000313" key="5">
    <source>
        <dbReference type="EMBL" id="GMG88060.1"/>
    </source>
</evidence>
<keyword evidence="6" id="KW-1185">Reference proteome</keyword>
<dbReference type="RefSeq" id="WP_285764666.1">
    <property type="nucleotide sequence ID" value="NZ_BSYJ01000004.1"/>
</dbReference>
<dbReference type="InterPro" id="IPR027417">
    <property type="entry name" value="P-loop_NTPase"/>
</dbReference>
<dbReference type="EMBL" id="BSYJ01000004">
    <property type="protein sequence ID" value="GMG88060.1"/>
    <property type="molecule type" value="Genomic_DNA"/>
</dbReference>
<keyword evidence="3 5" id="KW-0067">ATP-binding</keyword>